<accession>A0AAV5KBB5</accession>
<organism evidence="2 3">
    <name type="scientific">Rubroshorea leprosula</name>
    <dbReference type="NCBI Taxonomy" id="152421"/>
    <lineage>
        <taxon>Eukaryota</taxon>
        <taxon>Viridiplantae</taxon>
        <taxon>Streptophyta</taxon>
        <taxon>Embryophyta</taxon>
        <taxon>Tracheophyta</taxon>
        <taxon>Spermatophyta</taxon>
        <taxon>Magnoliopsida</taxon>
        <taxon>eudicotyledons</taxon>
        <taxon>Gunneridae</taxon>
        <taxon>Pentapetalae</taxon>
        <taxon>rosids</taxon>
        <taxon>malvids</taxon>
        <taxon>Malvales</taxon>
        <taxon>Dipterocarpaceae</taxon>
        <taxon>Rubroshorea</taxon>
    </lineage>
</organism>
<dbReference type="EMBL" id="BPVZ01000058">
    <property type="protein sequence ID" value="GKV21866.1"/>
    <property type="molecule type" value="Genomic_DNA"/>
</dbReference>
<dbReference type="Proteomes" id="UP001054252">
    <property type="component" value="Unassembled WGS sequence"/>
</dbReference>
<evidence type="ECO:0008006" key="4">
    <source>
        <dbReference type="Google" id="ProtNLM"/>
    </source>
</evidence>
<comment type="caution">
    <text evidence="2">The sequence shown here is derived from an EMBL/GenBank/DDBJ whole genome shotgun (WGS) entry which is preliminary data.</text>
</comment>
<dbReference type="GO" id="GO:0001042">
    <property type="term" value="F:RNA polymerase I core binding"/>
    <property type="evidence" value="ECO:0007669"/>
    <property type="project" value="TreeGrafter"/>
</dbReference>
<keyword evidence="3" id="KW-1185">Reference proteome</keyword>
<proteinExistence type="inferred from homology"/>
<sequence>MGIDRPNQFSDMEDADFDDSQLAYHVKDILNSVLIGENDLYNQLVGVMHRSRNLQFDEVGLLETSLTALSGAVSCLDIAHHESLLSVIFSMSLWNYRPSVMDALVELIVSMAISNGKFVDLSLGMLVSNFMPPPYFLDRLKHPRGLERKYQVTSRVHAALEKITEYVPLAPLRLLPIVLEGMPTIHRNDHAIVIYVENMLKLEGSAIGELVGGTLLMAVVDRLIDLDVSIGWDEMLEEDFCKGIFDMELLDLDQDVDYSEEDGHELHPLSCKSLAGNAIAELLDSLMVMTFSHLESCKDTGRLMEVFETLLQSFQLTVLNAHKSKFAQFVMFYACALDPENCGLRFATVLADIFVQNLHSELTRMSAVAYLASYLSRGKFLSASFVAIILKRLVDWCMEYCKTQDGDVNPKAHRVFYSGCQAIMYVLCFRMKSFMDVARLKSQLLLMPLEAILRHKLGPLKVCLPSVVQEFLRLAKAARLFTVSKTFVFDDLLESELSRAFGGLERLDMFFPFDPCLLKKSGSIIREHYVFWSTVRPKYDDKESSSDEEDIDEDFVDENEDILDDGIAGSSDEHGICLDEFDYALNKMSITPKDSFSFKFGGRFQEHTRMPSRIRPSTSPESL</sequence>
<dbReference type="Pfam" id="PF05327">
    <property type="entry name" value="RRN3"/>
    <property type="match status" value="1"/>
</dbReference>
<evidence type="ECO:0000313" key="2">
    <source>
        <dbReference type="EMBL" id="GKV21866.1"/>
    </source>
</evidence>
<evidence type="ECO:0000256" key="1">
    <source>
        <dbReference type="ARBA" id="ARBA00010098"/>
    </source>
</evidence>
<dbReference type="GO" id="GO:0006361">
    <property type="term" value="P:transcription initiation at RNA polymerase I promoter"/>
    <property type="evidence" value="ECO:0007669"/>
    <property type="project" value="InterPro"/>
</dbReference>
<name>A0AAV5KBB5_9ROSI</name>
<evidence type="ECO:0000313" key="3">
    <source>
        <dbReference type="Proteomes" id="UP001054252"/>
    </source>
</evidence>
<comment type="similarity">
    <text evidence="1">Belongs to the RRN3 family.</text>
</comment>
<dbReference type="InterPro" id="IPR007991">
    <property type="entry name" value="RNA_pol_I_trans_ini_fac_RRN3"/>
</dbReference>
<reference evidence="2 3" key="1">
    <citation type="journal article" date="2021" name="Commun. Biol.">
        <title>The genome of Shorea leprosula (Dipterocarpaceae) highlights the ecological relevance of drought in aseasonal tropical rainforests.</title>
        <authorList>
            <person name="Ng K.K.S."/>
            <person name="Kobayashi M.J."/>
            <person name="Fawcett J.A."/>
            <person name="Hatakeyama M."/>
            <person name="Paape T."/>
            <person name="Ng C.H."/>
            <person name="Ang C.C."/>
            <person name="Tnah L.H."/>
            <person name="Lee C.T."/>
            <person name="Nishiyama T."/>
            <person name="Sese J."/>
            <person name="O'Brien M.J."/>
            <person name="Copetti D."/>
            <person name="Mohd Noor M.I."/>
            <person name="Ong R.C."/>
            <person name="Putra M."/>
            <person name="Sireger I.Z."/>
            <person name="Indrioko S."/>
            <person name="Kosugi Y."/>
            <person name="Izuno A."/>
            <person name="Isagi Y."/>
            <person name="Lee S.L."/>
            <person name="Shimizu K.K."/>
        </authorList>
    </citation>
    <scope>NUCLEOTIDE SEQUENCE [LARGE SCALE GENOMIC DNA]</scope>
    <source>
        <strain evidence="2">214</strain>
    </source>
</reference>
<dbReference type="PANTHER" id="PTHR12790">
    <property type="entry name" value="TRANSCRIPTION INITIATION FACTOR IA RRN3"/>
    <property type="match status" value="1"/>
</dbReference>
<protein>
    <recommendedName>
        <fullName evidence="4">RNA polymerase I-specific transcription initiation factor RRN3</fullName>
    </recommendedName>
</protein>
<gene>
    <name evidence="2" type="ORF">SLEP1_g31803</name>
</gene>
<dbReference type="GO" id="GO:0001181">
    <property type="term" value="F:RNA polymerase I general transcription initiation factor activity"/>
    <property type="evidence" value="ECO:0007669"/>
    <property type="project" value="InterPro"/>
</dbReference>
<dbReference type="GO" id="GO:0005634">
    <property type="term" value="C:nucleus"/>
    <property type="evidence" value="ECO:0007669"/>
    <property type="project" value="TreeGrafter"/>
</dbReference>
<dbReference type="AlphaFoldDB" id="A0AAV5KBB5"/>
<dbReference type="PANTHER" id="PTHR12790:SF0">
    <property type="entry name" value="RNA POLYMERASE I-SPECIFIC TRANSCRIPTION INITIATION FACTOR RRN3-RELATED"/>
    <property type="match status" value="1"/>
</dbReference>